<evidence type="ECO:0000256" key="1">
    <source>
        <dbReference type="SAM" id="Coils"/>
    </source>
</evidence>
<dbReference type="InterPro" id="IPR036691">
    <property type="entry name" value="Endo/exonu/phosph_ase_sf"/>
</dbReference>
<evidence type="ECO:0008006" key="4">
    <source>
        <dbReference type="Google" id="ProtNLM"/>
    </source>
</evidence>
<sequence length="376" mass="43953">MALLFGREFEQMKVTSVLQRFTDPGTGRRGARLWQWMEETCRGGTWILGGDWNSVESFEDSVGASPVQRGTEQRKWSSLAGALDLADGWTEATQRSGPHFTRQKQVGSRLDQVRLDRIYVGRNMQTADKTLRMKHDDEERMSDHYPIWLRLEKRREGARQKTTYFKTSPEILKREGTKAEMKKRWEEAGNRTGDAGVRWELKWSATRSYLKELHREEQQKRREAQIKLDELRGKLKEAARERKNEADEELARLIEEVKTIEQKQAVLWKSIVTDEGDKIEEEDAIFGELHRFYSLLYKQDTVTEEALIQRREALSLIQEKVSPEENRKLIQIPETEEVRLVIKELKSDEAPGVDWMTAEAIQEIWDIAEQDVVDMV</sequence>
<accession>A0ABD3HIQ7</accession>
<name>A0ABD3HIQ7_9MARC</name>
<reference evidence="2 3" key="1">
    <citation type="submission" date="2024-09" db="EMBL/GenBank/DDBJ databases">
        <title>Chromosome-scale assembly of Riccia sorocarpa.</title>
        <authorList>
            <person name="Paukszto L."/>
        </authorList>
    </citation>
    <scope>NUCLEOTIDE SEQUENCE [LARGE SCALE GENOMIC DNA]</scope>
    <source>
        <strain evidence="2">LP-2024</strain>
        <tissue evidence="2">Aerial parts of the thallus</tissue>
    </source>
</reference>
<feature type="coiled-coil region" evidence="1">
    <location>
        <begin position="210"/>
        <end position="263"/>
    </location>
</feature>
<keyword evidence="3" id="KW-1185">Reference proteome</keyword>
<dbReference type="EMBL" id="JBJQOH010000003">
    <property type="protein sequence ID" value="KAL3691500.1"/>
    <property type="molecule type" value="Genomic_DNA"/>
</dbReference>
<dbReference type="AlphaFoldDB" id="A0ABD3HIQ7"/>
<gene>
    <name evidence="2" type="ORF">R1sor_005151</name>
</gene>
<organism evidence="2 3">
    <name type="scientific">Riccia sorocarpa</name>
    <dbReference type="NCBI Taxonomy" id="122646"/>
    <lineage>
        <taxon>Eukaryota</taxon>
        <taxon>Viridiplantae</taxon>
        <taxon>Streptophyta</taxon>
        <taxon>Embryophyta</taxon>
        <taxon>Marchantiophyta</taxon>
        <taxon>Marchantiopsida</taxon>
        <taxon>Marchantiidae</taxon>
        <taxon>Marchantiales</taxon>
        <taxon>Ricciaceae</taxon>
        <taxon>Riccia</taxon>
    </lineage>
</organism>
<dbReference type="Proteomes" id="UP001633002">
    <property type="component" value="Unassembled WGS sequence"/>
</dbReference>
<evidence type="ECO:0000313" key="3">
    <source>
        <dbReference type="Proteomes" id="UP001633002"/>
    </source>
</evidence>
<comment type="caution">
    <text evidence="2">The sequence shown here is derived from an EMBL/GenBank/DDBJ whole genome shotgun (WGS) entry which is preliminary data.</text>
</comment>
<dbReference type="SUPFAM" id="SSF56219">
    <property type="entry name" value="DNase I-like"/>
    <property type="match status" value="1"/>
</dbReference>
<protein>
    <recommendedName>
        <fullName evidence="4">Endonuclease/exonuclease/phosphatase domain-containing protein</fullName>
    </recommendedName>
</protein>
<evidence type="ECO:0000313" key="2">
    <source>
        <dbReference type="EMBL" id="KAL3691500.1"/>
    </source>
</evidence>
<proteinExistence type="predicted"/>
<dbReference type="Gene3D" id="3.60.10.10">
    <property type="entry name" value="Endonuclease/exonuclease/phosphatase"/>
    <property type="match status" value="1"/>
</dbReference>
<keyword evidence="1" id="KW-0175">Coiled coil</keyword>